<organism evidence="3 4">
    <name type="scientific">Glonium stellatum</name>
    <dbReference type="NCBI Taxonomy" id="574774"/>
    <lineage>
        <taxon>Eukaryota</taxon>
        <taxon>Fungi</taxon>
        <taxon>Dikarya</taxon>
        <taxon>Ascomycota</taxon>
        <taxon>Pezizomycotina</taxon>
        <taxon>Dothideomycetes</taxon>
        <taxon>Pleosporomycetidae</taxon>
        <taxon>Gloniales</taxon>
        <taxon>Gloniaceae</taxon>
        <taxon>Glonium</taxon>
    </lineage>
</organism>
<sequence>MATQADITNTDARDASASPKLTFETYAEYLRNNFLNPLLGSGPTFRAYRRFLAHLEESEGEHHPDSSVSFGFPYLNKFSFSLHRFDESGKSMASHNSKNVNRIEFTHILTHPDCSVTYQVVTLLFGDGYCPSWVVDVLGLQLGVPSHIWVYLFSSRPWARGELNTRTWIGSGERTTTMRIDSNHFIEIDDDALLILEDNAGVRPKTAIMFLGKARDQDEASFINILPWKPPLTRSPDPVICGVRRDAHTQGTFDDMKERTLLHFIKGRGQTPLAYGAGGFLFACLEALLCYHIARGLLGVPWFGKLHESYESKYGYEGRWNTDNIRERWNTIRGQTHYQRAALLSLPDFVHGNFNMKSGALKDAYELIKGKFERHVQKLDLEEARLRDIIDIRRSTGPREHVAQEDVGSRDNLDSKQRRYVPVRNHGHNGPEKSAARPRTMNPSRNWWDRLWIAELLSCFLAIAALVIIVIILATHQNKPMSQWPRLISINSLVSIFTSIMKAAMLLPVAEGISELKWLWFAQPRALVDLDRFDFASRGPWGSLTLLCKITRSYLAVFGAIITIAALAIDPFFQQMLQYYNCLEPIADSVALIPRTNNYTTVGMLASLDTQMAATIYMGMLNPPANASSSIPVTCSTGNCTFPAYEGGVSYSSLAMCSSTEIISHNITWNQSSQSYTLPSGASAGLPALFSSVGVETEYLYTFDTLMLDKVPCDSSSIGDGTFCSVKPLAVRCSLYPCLHTYGGNVSQSVLDERIISTTPLLFMNTVRGSYFSLAGNHSSFPSINCTPSDHPTNNNVVPTSRLSNGLQYIQQGNTTNNTGMQYYNPSCAWLFDIGPTTALSVYLDGIFGHNSANTSSKYPANPSPDTWLQQLYHNGSANPSTIDAFLSGLANAITATMRQRGDASNSAPAQGTVLGSQICVRVRWAW</sequence>
<gene>
    <name evidence="3" type="ORF">AOQ84DRAFT_379147</name>
</gene>
<keyword evidence="2" id="KW-1133">Transmembrane helix</keyword>
<evidence type="ECO:0000313" key="4">
    <source>
        <dbReference type="Proteomes" id="UP000250140"/>
    </source>
</evidence>
<protein>
    <submittedName>
        <fullName evidence="3">Uncharacterized protein</fullName>
    </submittedName>
</protein>
<keyword evidence="2" id="KW-0472">Membrane</keyword>
<feature type="compositionally biased region" description="Basic and acidic residues" evidence="1">
    <location>
        <begin position="400"/>
        <end position="417"/>
    </location>
</feature>
<dbReference type="Proteomes" id="UP000250140">
    <property type="component" value="Unassembled WGS sequence"/>
</dbReference>
<accession>A0A8E2JQH4</accession>
<feature type="compositionally biased region" description="Basic residues" evidence="1">
    <location>
        <begin position="418"/>
        <end position="427"/>
    </location>
</feature>
<dbReference type="PANTHER" id="PTHR35394:SF5">
    <property type="entry name" value="DUF3176 DOMAIN-CONTAINING PROTEIN"/>
    <property type="match status" value="1"/>
</dbReference>
<dbReference type="OrthoDB" id="5376804at2759"/>
<evidence type="ECO:0000256" key="2">
    <source>
        <dbReference type="SAM" id="Phobius"/>
    </source>
</evidence>
<feature type="region of interest" description="Disordered" evidence="1">
    <location>
        <begin position="400"/>
        <end position="439"/>
    </location>
</feature>
<evidence type="ECO:0000256" key="1">
    <source>
        <dbReference type="SAM" id="MobiDB-lite"/>
    </source>
</evidence>
<evidence type="ECO:0000313" key="3">
    <source>
        <dbReference type="EMBL" id="OCL05885.1"/>
    </source>
</evidence>
<keyword evidence="4" id="KW-1185">Reference proteome</keyword>
<dbReference type="InterPro" id="IPR021514">
    <property type="entry name" value="DUF3176"/>
</dbReference>
<feature type="transmembrane region" description="Helical" evidence="2">
    <location>
        <begin position="451"/>
        <end position="475"/>
    </location>
</feature>
<dbReference type="Pfam" id="PF11374">
    <property type="entry name" value="DUF3176"/>
    <property type="match status" value="1"/>
</dbReference>
<feature type="transmembrane region" description="Helical" evidence="2">
    <location>
        <begin position="553"/>
        <end position="573"/>
    </location>
</feature>
<name>A0A8E2JQH4_9PEZI</name>
<dbReference type="PANTHER" id="PTHR35394">
    <property type="entry name" value="DUF3176 DOMAIN-CONTAINING PROTEIN"/>
    <property type="match status" value="1"/>
</dbReference>
<dbReference type="EMBL" id="KV750187">
    <property type="protein sequence ID" value="OCL05885.1"/>
    <property type="molecule type" value="Genomic_DNA"/>
</dbReference>
<reference evidence="3 4" key="1">
    <citation type="journal article" date="2016" name="Nat. Commun.">
        <title>Ectomycorrhizal ecology is imprinted in the genome of the dominant symbiotic fungus Cenococcum geophilum.</title>
        <authorList>
            <consortium name="DOE Joint Genome Institute"/>
            <person name="Peter M."/>
            <person name="Kohler A."/>
            <person name="Ohm R.A."/>
            <person name="Kuo A."/>
            <person name="Krutzmann J."/>
            <person name="Morin E."/>
            <person name="Arend M."/>
            <person name="Barry K.W."/>
            <person name="Binder M."/>
            <person name="Choi C."/>
            <person name="Clum A."/>
            <person name="Copeland A."/>
            <person name="Grisel N."/>
            <person name="Haridas S."/>
            <person name="Kipfer T."/>
            <person name="LaButti K."/>
            <person name="Lindquist E."/>
            <person name="Lipzen A."/>
            <person name="Maire R."/>
            <person name="Meier B."/>
            <person name="Mihaltcheva S."/>
            <person name="Molinier V."/>
            <person name="Murat C."/>
            <person name="Poggeler S."/>
            <person name="Quandt C.A."/>
            <person name="Sperisen C."/>
            <person name="Tritt A."/>
            <person name="Tisserant E."/>
            <person name="Crous P.W."/>
            <person name="Henrissat B."/>
            <person name="Nehls U."/>
            <person name="Egli S."/>
            <person name="Spatafora J.W."/>
            <person name="Grigoriev I.V."/>
            <person name="Martin F.M."/>
        </authorList>
    </citation>
    <scope>NUCLEOTIDE SEQUENCE [LARGE SCALE GENOMIC DNA]</scope>
    <source>
        <strain evidence="3 4">CBS 207.34</strain>
    </source>
</reference>
<proteinExistence type="predicted"/>
<dbReference type="AlphaFoldDB" id="A0A8E2JQH4"/>
<keyword evidence="2" id="KW-0812">Transmembrane</keyword>
<feature type="non-terminal residue" evidence="3">
    <location>
        <position position="1"/>
    </location>
</feature>